<evidence type="ECO:0000313" key="2">
    <source>
        <dbReference type="EMBL" id="MVM35059.1"/>
    </source>
</evidence>
<reference evidence="2 3" key="1">
    <citation type="submission" date="2019-12" db="EMBL/GenBank/DDBJ databases">
        <title>Spirosoma sp. HMF4905 genome sequencing and assembly.</title>
        <authorList>
            <person name="Kang H."/>
            <person name="Cha I."/>
            <person name="Kim H."/>
            <person name="Joh K."/>
        </authorList>
    </citation>
    <scope>NUCLEOTIDE SEQUENCE [LARGE SCALE GENOMIC DNA]</scope>
    <source>
        <strain evidence="2 3">HMF4905</strain>
    </source>
</reference>
<feature type="domain" description="ASCH" evidence="1">
    <location>
        <begin position="14"/>
        <end position="127"/>
    </location>
</feature>
<dbReference type="PANTHER" id="PTHR39203:SF1">
    <property type="entry name" value="CYTOPLASMIC PROTEIN"/>
    <property type="match status" value="1"/>
</dbReference>
<dbReference type="PANTHER" id="PTHR39203">
    <property type="entry name" value="CYTOPLASMIC PROTEIN-RELATED"/>
    <property type="match status" value="1"/>
</dbReference>
<dbReference type="InterPro" id="IPR007374">
    <property type="entry name" value="ASCH_domain"/>
</dbReference>
<dbReference type="InterPro" id="IPR009326">
    <property type="entry name" value="DUF984"/>
</dbReference>
<dbReference type="EMBL" id="WPIN01000020">
    <property type="protein sequence ID" value="MVM35059.1"/>
    <property type="molecule type" value="Genomic_DNA"/>
</dbReference>
<dbReference type="SMART" id="SM01022">
    <property type="entry name" value="ASCH"/>
    <property type="match status" value="1"/>
</dbReference>
<name>A0A7K1SMN6_9BACT</name>
<evidence type="ECO:0000259" key="1">
    <source>
        <dbReference type="SMART" id="SM01022"/>
    </source>
</evidence>
<evidence type="ECO:0000313" key="3">
    <source>
        <dbReference type="Proteomes" id="UP000436006"/>
    </source>
</evidence>
<protein>
    <submittedName>
        <fullName evidence="2">ASCH domain-containing protein</fullName>
    </submittedName>
</protein>
<dbReference type="Pfam" id="PF04266">
    <property type="entry name" value="ASCH"/>
    <property type="match status" value="1"/>
</dbReference>
<sequence>MDDTKPWWHELNQFSFGDSAEMADELAALVVQGIKTGTSWLVSEGQQTFVGQQHVVLNGAGRPVAVIETTELRQLPYNEVDAAFAYDSGEEDRSLANWRLGYQRFYERQGKFAIDMLMYCERFKLIDVIN</sequence>
<dbReference type="CDD" id="cd06553">
    <property type="entry name" value="ASCH_Ef3133_like"/>
    <property type="match status" value="1"/>
</dbReference>
<comment type="caution">
    <text evidence="2">The sequence shown here is derived from an EMBL/GenBank/DDBJ whole genome shotgun (WGS) entry which is preliminary data.</text>
</comment>
<dbReference type="Proteomes" id="UP000436006">
    <property type="component" value="Unassembled WGS sequence"/>
</dbReference>
<dbReference type="AlphaFoldDB" id="A0A7K1SMN6"/>
<organism evidence="2 3">
    <name type="scientific">Spirosoma arboris</name>
    <dbReference type="NCBI Taxonomy" id="2682092"/>
    <lineage>
        <taxon>Bacteria</taxon>
        <taxon>Pseudomonadati</taxon>
        <taxon>Bacteroidota</taxon>
        <taxon>Cytophagia</taxon>
        <taxon>Cytophagales</taxon>
        <taxon>Cytophagaceae</taxon>
        <taxon>Spirosoma</taxon>
    </lineage>
</organism>
<dbReference type="Gene3D" id="3.10.400.10">
    <property type="entry name" value="Sulfate adenylyltransferase"/>
    <property type="match status" value="1"/>
</dbReference>
<keyword evidence="3" id="KW-1185">Reference proteome</keyword>
<accession>A0A7K1SMN6</accession>
<gene>
    <name evidence="2" type="ORF">GO755_33845</name>
</gene>
<dbReference type="RefSeq" id="WP_157589877.1">
    <property type="nucleotide sequence ID" value="NZ_WPIN01000020.1"/>
</dbReference>
<dbReference type="SUPFAM" id="SSF88697">
    <property type="entry name" value="PUA domain-like"/>
    <property type="match status" value="1"/>
</dbReference>
<proteinExistence type="predicted"/>
<dbReference type="InterPro" id="IPR015947">
    <property type="entry name" value="PUA-like_sf"/>
</dbReference>